<evidence type="ECO:0000313" key="2">
    <source>
        <dbReference type="Proteomes" id="UP000284178"/>
    </source>
</evidence>
<dbReference type="RefSeq" id="WP_117896367.1">
    <property type="nucleotide sequence ID" value="NZ_CABJCV010000036.1"/>
</dbReference>
<sequence>MKKIEQMSYDELMVECVRRAADLAVRIATEYIDYKIVGYIEADDETTQSQANKFNAMVDYTLFLIGQLNTIKRVIKEANQLGELDGKQYLLDFLSGLEE</sequence>
<dbReference type="AlphaFoldDB" id="A0A412FFC5"/>
<name>A0A412FFC5_9FIRM</name>
<reference evidence="1 2" key="1">
    <citation type="submission" date="2018-08" db="EMBL/GenBank/DDBJ databases">
        <title>A genome reference for cultivated species of the human gut microbiota.</title>
        <authorList>
            <person name="Zou Y."/>
            <person name="Xue W."/>
            <person name="Luo G."/>
        </authorList>
    </citation>
    <scope>NUCLEOTIDE SEQUENCE [LARGE SCALE GENOMIC DNA]</scope>
    <source>
        <strain evidence="1 2">AF24-29</strain>
    </source>
</reference>
<dbReference type="EMBL" id="QRUP01000036">
    <property type="protein sequence ID" value="RGR66883.1"/>
    <property type="molecule type" value="Genomic_DNA"/>
</dbReference>
<keyword evidence="2" id="KW-1185">Reference proteome</keyword>
<proteinExistence type="predicted"/>
<dbReference type="GeneID" id="83017163"/>
<evidence type="ECO:0000313" key="1">
    <source>
        <dbReference type="EMBL" id="RGR66883.1"/>
    </source>
</evidence>
<comment type="caution">
    <text evidence="1">The sequence shown here is derived from an EMBL/GenBank/DDBJ whole genome shotgun (WGS) entry which is preliminary data.</text>
</comment>
<dbReference type="Proteomes" id="UP000284178">
    <property type="component" value="Unassembled WGS sequence"/>
</dbReference>
<gene>
    <name evidence="1" type="ORF">DWY25_17360</name>
</gene>
<organism evidence="1 2">
    <name type="scientific">Holdemania filiformis</name>
    <dbReference type="NCBI Taxonomy" id="61171"/>
    <lineage>
        <taxon>Bacteria</taxon>
        <taxon>Bacillati</taxon>
        <taxon>Bacillota</taxon>
        <taxon>Erysipelotrichia</taxon>
        <taxon>Erysipelotrichales</taxon>
        <taxon>Erysipelotrichaceae</taxon>
        <taxon>Holdemania</taxon>
    </lineage>
</organism>
<accession>A0A412FFC5</accession>
<protein>
    <submittedName>
        <fullName evidence="1">Uncharacterized protein</fullName>
    </submittedName>
</protein>